<evidence type="ECO:0000256" key="1">
    <source>
        <dbReference type="ARBA" id="ARBA00023016"/>
    </source>
</evidence>
<dbReference type="InterPro" id="IPR002818">
    <property type="entry name" value="DJ-1/PfpI"/>
</dbReference>
<accession>A0A9X2J3F0</accession>
<dbReference type="PANTHER" id="PTHR48094:SF11">
    <property type="entry name" value="GLUTATHIONE-INDEPENDENT GLYOXALASE HSP31-RELATED"/>
    <property type="match status" value="1"/>
</dbReference>
<dbReference type="GO" id="GO:0005737">
    <property type="term" value="C:cytoplasm"/>
    <property type="evidence" value="ECO:0007669"/>
    <property type="project" value="TreeGrafter"/>
</dbReference>
<dbReference type="GO" id="GO:0019243">
    <property type="term" value="P:methylglyoxal catabolic process to D-lactate via S-lactoyl-glutathione"/>
    <property type="evidence" value="ECO:0007669"/>
    <property type="project" value="TreeGrafter"/>
</dbReference>
<keyword evidence="6" id="KW-1185">Reference proteome</keyword>
<keyword evidence="1" id="KW-0346">Stress response</keyword>
<evidence type="ECO:0000313" key="6">
    <source>
        <dbReference type="Proteomes" id="UP001139028"/>
    </source>
</evidence>
<gene>
    <name evidence="5" type="ORF">MO867_03895</name>
</gene>
<dbReference type="PANTHER" id="PTHR48094">
    <property type="entry name" value="PROTEIN/NUCLEIC ACID DEGLYCASE DJ-1-RELATED"/>
    <property type="match status" value="1"/>
</dbReference>
<reference evidence="5" key="1">
    <citation type="journal article" date="2022" name="Arch. Microbiol.">
        <title>Microbulbifer okhotskensis sp. nov., isolated from a deep bottom sediment of the Okhotsk Sea.</title>
        <authorList>
            <person name="Romanenko L."/>
            <person name="Kurilenko V."/>
            <person name="Otstavnykh N."/>
            <person name="Velansky P."/>
            <person name="Isaeva M."/>
            <person name="Mikhailov V."/>
        </authorList>
    </citation>
    <scope>NUCLEOTIDE SEQUENCE</scope>
    <source>
        <strain evidence="5">OS29</strain>
    </source>
</reference>
<dbReference type="InterPro" id="IPR050325">
    <property type="entry name" value="Prot/Nucl_acid_deglycase"/>
</dbReference>
<evidence type="ECO:0000313" key="5">
    <source>
        <dbReference type="EMBL" id="MCO1333477.1"/>
    </source>
</evidence>
<feature type="domain" description="DJ-1/PfpI" evidence="4">
    <location>
        <begin position="74"/>
        <end position="197"/>
    </location>
</feature>
<keyword evidence="5" id="KW-0315">Glutamine amidotransferase</keyword>
<dbReference type="RefSeq" id="WP_252464790.1">
    <property type="nucleotide sequence ID" value="NZ_JALBWM010000009.1"/>
</dbReference>
<dbReference type="EMBL" id="JALBWM010000009">
    <property type="protein sequence ID" value="MCO1333477.1"/>
    <property type="molecule type" value="Genomic_DNA"/>
</dbReference>
<dbReference type="GO" id="GO:0019172">
    <property type="term" value="F:glyoxalase III activity"/>
    <property type="evidence" value="ECO:0007669"/>
    <property type="project" value="TreeGrafter"/>
</dbReference>
<sequence>MLKKFLISFAITCTICLTFVIWVKSLIPPQEQDFSNTRANDLQYLQQKPDEKRGKVLAVVTSTGVMGDTEKPTGYELTELARPYYVFSANGFSVDIASPEGGKPPAVIDKDDMGPFDYAFLNDRDAQRKVNNSIPIDQISSGDYQAIFFVGGKGAMFDFPDNAHIQALVRDFHTNGKIIGAVCHGPAALTNVTLGNGAPLIAGRRISAFTNEEELFLIPDAVQRFPFLLEDRLREQGAIFQGGPAYLEQASVDGQLITGQNPWSTWLAAESMVKAMGYTPRPREVSPAEHTVELLLTYEQQGFAEAAKQLKKLQEKGKLDQRLLAMHGVVSAMRWEPGKTLGIIRLLTKNQQQ</sequence>
<dbReference type="Pfam" id="PF01965">
    <property type="entry name" value="DJ-1_PfpI"/>
    <property type="match status" value="1"/>
</dbReference>
<dbReference type="AlphaFoldDB" id="A0A9X2J3F0"/>
<dbReference type="InterPro" id="IPR029062">
    <property type="entry name" value="Class_I_gatase-like"/>
</dbReference>
<dbReference type="Gene3D" id="3.40.50.880">
    <property type="match status" value="1"/>
</dbReference>
<protein>
    <submittedName>
        <fullName evidence="5">Type 1 glutamine amidotransferase domain-containing protein</fullName>
    </submittedName>
</protein>
<organism evidence="5 6">
    <name type="scientific">Microbulbifer okhotskensis</name>
    <dbReference type="NCBI Taxonomy" id="2926617"/>
    <lineage>
        <taxon>Bacteria</taxon>
        <taxon>Pseudomonadati</taxon>
        <taxon>Pseudomonadota</taxon>
        <taxon>Gammaproteobacteria</taxon>
        <taxon>Cellvibrionales</taxon>
        <taxon>Microbulbiferaceae</taxon>
        <taxon>Microbulbifer</taxon>
    </lineage>
</organism>
<keyword evidence="2" id="KW-0456">Lyase</keyword>
<name>A0A9X2J3F0_9GAMM</name>
<proteinExistence type="inferred from homology"/>
<dbReference type="SUPFAM" id="SSF52317">
    <property type="entry name" value="Class I glutamine amidotransferase-like"/>
    <property type="match status" value="1"/>
</dbReference>
<comment type="similarity">
    <text evidence="3">Belongs to the peptidase C56 family. HSP31-like subfamily.</text>
</comment>
<dbReference type="Proteomes" id="UP001139028">
    <property type="component" value="Unassembled WGS sequence"/>
</dbReference>
<evidence type="ECO:0000256" key="2">
    <source>
        <dbReference type="ARBA" id="ARBA00023239"/>
    </source>
</evidence>
<dbReference type="CDD" id="cd03141">
    <property type="entry name" value="GATase1_Hsp31_like"/>
    <property type="match status" value="1"/>
</dbReference>
<evidence type="ECO:0000256" key="3">
    <source>
        <dbReference type="ARBA" id="ARBA00038493"/>
    </source>
</evidence>
<evidence type="ECO:0000259" key="4">
    <source>
        <dbReference type="Pfam" id="PF01965"/>
    </source>
</evidence>
<comment type="caution">
    <text evidence="5">The sequence shown here is derived from an EMBL/GenBank/DDBJ whole genome shotgun (WGS) entry which is preliminary data.</text>
</comment>